<feature type="domain" description="BART" evidence="10">
    <location>
        <begin position="4"/>
        <end position="110"/>
    </location>
</feature>
<dbReference type="RefSeq" id="XP_044563917.1">
    <property type="nucleotide sequence ID" value="XM_044704643.1"/>
</dbReference>
<evidence type="ECO:0000256" key="3">
    <source>
        <dbReference type="ARBA" id="ARBA00007460"/>
    </source>
</evidence>
<dbReference type="InterPro" id="IPR038888">
    <property type="entry name" value="CFAP36"/>
</dbReference>
<proteinExistence type="inferred from homology"/>
<keyword evidence="12" id="KW-1185">Reference proteome</keyword>
<dbReference type="InterPro" id="IPR023379">
    <property type="entry name" value="BART_dom"/>
</dbReference>
<dbReference type="OMA" id="MMKQTKE"/>
<dbReference type="Gene3D" id="1.20.1520.10">
    <property type="entry name" value="ADP-ribosylation factor-like 2-binding protein, domain"/>
    <property type="match status" value="1"/>
</dbReference>
<evidence type="ECO:0000313" key="11">
    <source>
        <dbReference type="EMBL" id="KAF0979204.1"/>
    </source>
</evidence>
<gene>
    <name evidence="11" type="ORF">FDP41_001547</name>
</gene>
<dbReference type="GO" id="GO:0005930">
    <property type="term" value="C:axoneme"/>
    <property type="evidence" value="ECO:0007669"/>
    <property type="project" value="TreeGrafter"/>
</dbReference>
<name>A0A6A5BY10_NAEFO</name>
<keyword evidence="6" id="KW-0175">Coiled coil</keyword>
<evidence type="ECO:0000256" key="1">
    <source>
        <dbReference type="ARBA" id="ARBA00004138"/>
    </source>
</evidence>
<evidence type="ECO:0000256" key="2">
    <source>
        <dbReference type="ARBA" id="ARBA00004496"/>
    </source>
</evidence>
<dbReference type="PANTHER" id="PTHR21532">
    <property type="entry name" value="PHOSPHODIESTERASE HL"/>
    <property type="match status" value="1"/>
</dbReference>
<sequence length="116" mass="13791">MADIVVRVMEYLLDEKFGEAVEEFANKHCDIFEIDEEEQKLEYTNVYNKFLKLFEAKVEEMLKENGVSPQQFYMECKKLSDAGDQEIVEFLLALSDYEVFLNMMKEIKLRKLGREK</sequence>
<evidence type="ECO:0000259" key="10">
    <source>
        <dbReference type="Pfam" id="PF11527"/>
    </source>
</evidence>
<protein>
    <recommendedName>
        <fullName evidence="4">Cilia- and flagella-associated protein 36</fullName>
    </recommendedName>
    <alternativeName>
        <fullName evidence="9">Coiled-coil domain-containing protein 104</fullName>
    </alternativeName>
</protein>
<dbReference type="GeneID" id="68108765"/>
<evidence type="ECO:0000256" key="5">
    <source>
        <dbReference type="ARBA" id="ARBA00022490"/>
    </source>
</evidence>
<dbReference type="VEuPathDB" id="AmoebaDB:NfTy_053630"/>
<dbReference type="Proteomes" id="UP000444721">
    <property type="component" value="Unassembled WGS sequence"/>
</dbReference>
<evidence type="ECO:0000256" key="6">
    <source>
        <dbReference type="ARBA" id="ARBA00023054"/>
    </source>
</evidence>
<evidence type="ECO:0000256" key="8">
    <source>
        <dbReference type="ARBA" id="ARBA00023273"/>
    </source>
</evidence>
<dbReference type="PANTHER" id="PTHR21532:SF0">
    <property type="entry name" value="CILIA- AND FLAGELLA-ASSOCIATED PROTEIN 36"/>
    <property type="match status" value="1"/>
</dbReference>
<keyword evidence="5" id="KW-0963">Cytoplasm</keyword>
<evidence type="ECO:0000256" key="9">
    <source>
        <dbReference type="ARBA" id="ARBA00031593"/>
    </source>
</evidence>
<keyword evidence="8" id="KW-0966">Cell projection</keyword>
<comment type="caution">
    <text evidence="11">The sequence shown here is derived from an EMBL/GenBank/DDBJ whole genome shotgun (WGS) entry which is preliminary data.</text>
</comment>
<dbReference type="EMBL" id="VFQX01000027">
    <property type="protein sequence ID" value="KAF0979204.1"/>
    <property type="molecule type" value="Genomic_DNA"/>
</dbReference>
<keyword evidence="7" id="KW-0969">Cilium</keyword>
<dbReference type="VEuPathDB" id="AmoebaDB:NF0075560"/>
<organism evidence="11 12">
    <name type="scientific">Naegleria fowleri</name>
    <name type="common">Brain eating amoeba</name>
    <dbReference type="NCBI Taxonomy" id="5763"/>
    <lineage>
        <taxon>Eukaryota</taxon>
        <taxon>Discoba</taxon>
        <taxon>Heterolobosea</taxon>
        <taxon>Tetramitia</taxon>
        <taxon>Eutetramitia</taxon>
        <taxon>Vahlkampfiidae</taxon>
        <taxon>Naegleria</taxon>
    </lineage>
</organism>
<dbReference type="VEuPathDB" id="AmoebaDB:FDP41_001547"/>
<evidence type="ECO:0000256" key="7">
    <source>
        <dbReference type="ARBA" id="ARBA00023069"/>
    </source>
</evidence>
<comment type="subcellular location">
    <subcellularLocation>
        <location evidence="1">Cell projection</location>
        <location evidence="1">Cilium</location>
    </subcellularLocation>
    <subcellularLocation>
        <location evidence="2">Cytoplasm</location>
    </subcellularLocation>
</comment>
<dbReference type="OrthoDB" id="302784at2759"/>
<dbReference type="InterPro" id="IPR042541">
    <property type="entry name" value="BART_sf"/>
</dbReference>
<evidence type="ECO:0000313" key="12">
    <source>
        <dbReference type="Proteomes" id="UP000444721"/>
    </source>
</evidence>
<dbReference type="GO" id="GO:0097546">
    <property type="term" value="C:ciliary base"/>
    <property type="evidence" value="ECO:0007669"/>
    <property type="project" value="TreeGrafter"/>
</dbReference>
<evidence type="ECO:0000256" key="4">
    <source>
        <dbReference type="ARBA" id="ARBA00021815"/>
    </source>
</evidence>
<dbReference type="Pfam" id="PF11527">
    <property type="entry name" value="ARL2_Bind_BART"/>
    <property type="match status" value="1"/>
</dbReference>
<dbReference type="AlphaFoldDB" id="A0A6A5BY10"/>
<reference evidence="11 12" key="1">
    <citation type="journal article" date="2019" name="Sci. Rep.">
        <title>Nanopore sequencing improves the draft genome of the human pathogenic amoeba Naegleria fowleri.</title>
        <authorList>
            <person name="Liechti N."/>
            <person name="Schurch N."/>
            <person name="Bruggmann R."/>
            <person name="Wittwer M."/>
        </authorList>
    </citation>
    <scope>NUCLEOTIDE SEQUENCE [LARGE SCALE GENOMIC DNA]</scope>
    <source>
        <strain evidence="11 12">ATCC 30894</strain>
    </source>
</reference>
<accession>A0A6A5BY10</accession>
<comment type="similarity">
    <text evidence="3">Belongs to the CFAP36 family.</text>
</comment>